<protein>
    <submittedName>
        <fullName evidence="1">Uncharacterized protein</fullName>
    </submittedName>
</protein>
<dbReference type="RefSeq" id="YP_009215071.1">
    <property type="nucleotide sequence ID" value="NC_028969.1"/>
</dbReference>
<gene>
    <name evidence="1" type="ORF">OSIRIS_57</name>
</gene>
<dbReference type="GeneID" id="26641396"/>
<keyword evidence="2" id="KW-1185">Reference proteome</keyword>
<evidence type="ECO:0000313" key="1">
    <source>
        <dbReference type="EMBL" id="ALA07341.1"/>
    </source>
</evidence>
<name>A0A0K2CNJ7_9CAUD</name>
<reference evidence="1 2" key="1">
    <citation type="journal article" date="2015" name="Genome Announc.">
        <title>Genome Sequences of Five Additional Brevibacillus laterosporus Bacteriophages.</title>
        <authorList>
            <person name="Merrill B.D."/>
            <person name="Berg J.A."/>
            <person name="Graves K.A."/>
            <person name="Ward A.T."/>
            <person name="Hilton J.A."/>
            <person name="Wake B.N."/>
            <person name="Grose J.H."/>
            <person name="Breakwell D.P."/>
            <person name="Burnett S.H."/>
        </authorList>
    </citation>
    <scope>NUCLEOTIDE SEQUENCE [LARGE SCALE GENOMIC DNA]</scope>
</reference>
<organism evidence="1 2">
    <name type="scientific">Brevibacillus phage Osiris</name>
    <dbReference type="NCBI Taxonomy" id="1691955"/>
    <lineage>
        <taxon>Viruses</taxon>
        <taxon>Duplodnaviria</taxon>
        <taxon>Heunggongvirae</taxon>
        <taxon>Uroviricota</taxon>
        <taxon>Caudoviricetes</taxon>
        <taxon>Jimmervirus</taxon>
        <taxon>Jimmervirus osiris</taxon>
    </lineage>
</organism>
<dbReference type="Proteomes" id="UP000202966">
    <property type="component" value="Segment"/>
</dbReference>
<sequence length="36" mass="4342">MSKSREIVPGQLLHKKRKIRQIILLLDVTILYRRII</sequence>
<accession>A0A0K2CNJ7</accession>
<dbReference type="KEGG" id="vg:26641396"/>
<proteinExistence type="predicted"/>
<evidence type="ECO:0000313" key="2">
    <source>
        <dbReference type="Proteomes" id="UP000202966"/>
    </source>
</evidence>
<dbReference type="EMBL" id="KT151956">
    <property type="protein sequence ID" value="ALA07341.1"/>
    <property type="molecule type" value="Genomic_DNA"/>
</dbReference>